<reference evidence="1 2" key="2">
    <citation type="submission" date="2018-08" db="EMBL/GenBank/DDBJ databases">
        <title>Acetobacter oryzifermentans sp. nov., isolated from Korea traditional vinegar and reclassification of Acetobacter pasteurianus subsp. ascendens (Henneberg 1898) as Acetobacter ascendens comb. nov.</title>
        <authorList>
            <person name="Cho G.Y."/>
            <person name="Lee S.H."/>
        </authorList>
    </citation>
    <scope>NUCLEOTIDE SEQUENCE [LARGE SCALE GENOMIC DNA]</scope>
    <source>
        <strain evidence="1 2">SH</strain>
    </source>
</reference>
<reference evidence="1 2" key="1">
    <citation type="submission" date="2017-09" db="EMBL/GenBank/DDBJ databases">
        <authorList>
            <person name="Kim K.H."/>
            <person name="Chun B.H."/>
            <person name="Han G.S."/>
            <person name="Hyun S.G."/>
            <person name="Jeon C.O."/>
        </authorList>
    </citation>
    <scope>NUCLEOTIDE SEQUENCE [LARGE SCALE GENOMIC DNA]</scope>
    <source>
        <strain evidence="1 2">SH</strain>
    </source>
</reference>
<evidence type="ECO:0000313" key="1">
    <source>
        <dbReference type="EMBL" id="AXN00238.1"/>
    </source>
</evidence>
<protein>
    <submittedName>
        <fullName evidence="1">Uncharacterized protein</fullName>
    </submittedName>
</protein>
<organism evidence="1 2">
    <name type="scientific">Acetobacter pomorum</name>
    <dbReference type="NCBI Taxonomy" id="65959"/>
    <lineage>
        <taxon>Bacteria</taxon>
        <taxon>Pseudomonadati</taxon>
        <taxon>Pseudomonadota</taxon>
        <taxon>Alphaproteobacteria</taxon>
        <taxon>Acetobacterales</taxon>
        <taxon>Acetobacteraceae</taxon>
        <taxon>Acetobacter</taxon>
    </lineage>
</organism>
<dbReference type="Proteomes" id="UP000256572">
    <property type="component" value="Chromosome"/>
</dbReference>
<gene>
    <name evidence="1" type="ORF">CJF59_06555</name>
</gene>
<proteinExistence type="predicted"/>
<evidence type="ECO:0000313" key="2">
    <source>
        <dbReference type="Proteomes" id="UP000256572"/>
    </source>
</evidence>
<dbReference type="EMBL" id="CP023189">
    <property type="protein sequence ID" value="AXN00238.1"/>
    <property type="molecule type" value="Genomic_DNA"/>
</dbReference>
<name>A0AAN1PH95_9PROT</name>
<accession>A0AAN1PH95</accession>
<sequence length="69" mass="7865">MLTQRPMALHNIKGHNAVTLLSCFSREFVENVTNCLMRETVGETDCSIEAKIAMPDIFRQMHHSLCCIK</sequence>
<dbReference type="AlphaFoldDB" id="A0AAN1PH95"/>